<keyword evidence="4" id="KW-0472">Membrane</keyword>
<keyword evidence="2" id="KW-0812">Transmembrane</keyword>
<dbReference type="Pfam" id="PF25508">
    <property type="entry name" value="TRPM2"/>
    <property type="match status" value="2"/>
</dbReference>
<feature type="compositionally biased region" description="Basic residues" evidence="5">
    <location>
        <begin position="208"/>
        <end position="221"/>
    </location>
</feature>
<dbReference type="InterPro" id="IPR057366">
    <property type="entry name" value="TRPM-like"/>
</dbReference>
<feature type="region of interest" description="Disordered" evidence="5">
    <location>
        <begin position="241"/>
        <end position="303"/>
    </location>
</feature>
<reference evidence="8" key="1">
    <citation type="submission" date="2016-11" db="UniProtKB">
        <authorList>
            <consortium name="WormBaseParasite"/>
        </authorList>
    </citation>
    <scope>IDENTIFICATION</scope>
</reference>
<dbReference type="GO" id="GO:0099604">
    <property type="term" value="F:ligand-gated calcium channel activity"/>
    <property type="evidence" value="ECO:0007669"/>
    <property type="project" value="TreeGrafter"/>
</dbReference>
<feature type="compositionally biased region" description="Basic residues" evidence="5">
    <location>
        <begin position="283"/>
        <end position="293"/>
    </location>
</feature>
<dbReference type="WBParaSite" id="maker-unitig_33401-snap-gene-0.2-mRNA-1">
    <property type="protein sequence ID" value="maker-unitig_33401-snap-gene-0.2-mRNA-1"/>
    <property type="gene ID" value="maker-unitig_33401-snap-gene-0.2"/>
</dbReference>
<evidence type="ECO:0000313" key="7">
    <source>
        <dbReference type="Proteomes" id="UP000095280"/>
    </source>
</evidence>
<evidence type="ECO:0000256" key="2">
    <source>
        <dbReference type="ARBA" id="ARBA00022692"/>
    </source>
</evidence>
<comment type="subcellular location">
    <subcellularLocation>
        <location evidence="1">Membrane</location>
        <topology evidence="1">Multi-pass membrane protein</topology>
    </subcellularLocation>
</comment>
<evidence type="ECO:0000256" key="5">
    <source>
        <dbReference type="SAM" id="MobiDB-lite"/>
    </source>
</evidence>
<feature type="domain" description="TRPM-like" evidence="6">
    <location>
        <begin position="345"/>
        <end position="441"/>
    </location>
</feature>
<accession>A0A1I8FHN6</accession>
<feature type="compositionally biased region" description="Basic and acidic residues" evidence="5">
    <location>
        <begin position="197"/>
        <end position="207"/>
    </location>
</feature>
<keyword evidence="3" id="KW-1133">Transmembrane helix</keyword>
<feature type="region of interest" description="Disordered" evidence="5">
    <location>
        <begin position="197"/>
        <end position="227"/>
    </location>
</feature>
<evidence type="ECO:0000256" key="4">
    <source>
        <dbReference type="ARBA" id="ARBA00023136"/>
    </source>
</evidence>
<proteinExistence type="predicted"/>
<evidence type="ECO:0000259" key="6">
    <source>
        <dbReference type="Pfam" id="PF25508"/>
    </source>
</evidence>
<evidence type="ECO:0000256" key="3">
    <source>
        <dbReference type="ARBA" id="ARBA00022989"/>
    </source>
</evidence>
<dbReference type="InterPro" id="IPR050927">
    <property type="entry name" value="TRPM"/>
</dbReference>
<keyword evidence="7" id="KW-1185">Reference proteome</keyword>
<dbReference type="Proteomes" id="UP000095280">
    <property type="component" value="Unplaced"/>
</dbReference>
<dbReference type="GO" id="GO:0005886">
    <property type="term" value="C:plasma membrane"/>
    <property type="evidence" value="ECO:0007669"/>
    <property type="project" value="TreeGrafter"/>
</dbReference>
<evidence type="ECO:0000256" key="1">
    <source>
        <dbReference type="ARBA" id="ARBA00004141"/>
    </source>
</evidence>
<dbReference type="AlphaFoldDB" id="A0A1I8FHN6"/>
<evidence type="ECO:0000313" key="8">
    <source>
        <dbReference type="WBParaSite" id="maker-unitig_33401-snap-gene-0.2-mRNA-1"/>
    </source>
</evidence>
<name>A0A1I8FHN6_9PLAT</name>
<feature type="domain" description="TRPM-like" evidence="6">
    <location>
        <begin position="88"/>
        <end position="210"/>
    </location>
</feature>
<protein>
    <submittedName>
        <fullName evidence="8">ANK_REP_REGION domain-containing protein</fullName>
    </submittedName>
</protein>
<sequence>RVSAVCQEYFNAHDYFDYHKEVTMLFTLVEQYTGLIEIFDMEEDFDLDGKMISALLRKPGSDFKGNQLNLKQLKICLTLNRSDIARDKIFLENKKWKKGDLNDFMYQALMDDRHEFVKLLLEQGFSLENFLTVYVLERLYNDQIKRLNSKVAIFHQLWEQQKHRSVKKVRLRDVGKVIKVLVGDFYQPLYTKKEFDEKTSRRGENRQRRGGRRCQHRHRRWPGGSSDLAVQSRICKMLTERQLSPSPPPVSSHEEHERQGSGSDDGQQPGDGHGAAAEPLRRSPCRTAKHATTTKRGGGGFVATKERRVAGSFNSWEQRAEVAAGDTGAARQGAADLVPAGGKLQMTELFWAMEKEPVAAALLSSKILKAMVSRTDDFTDKEDFLRDAELFENRAWGVLDQCYREDESRAQLLINRELTFYGDSSCIYLAAEAKTIKFMAHPCCQDFLTSTWMGKISTKNSFYK</sequence>
<organism evidence="7 8">
    <name type="scientific">Macrostomum lignano</name>
    <dbReference type="NCBI Taxonomy" id="282301"/>
    <lineage>
        <taxon>Eukaryota</taxon>
        <taxon>Metazoa</taxon>
        <taxon>Spiralia</taxon>
        <taxon>Lophotrochozoa</taxon>
        <taxon>Platyhelminthes</taxon>
        <taxon>Rhabditophora</taxon>
        <taxon>Macrostomorpha</taxon>
        <taxon>Macrostomida</taxon>
        <taxon>Macrostomidae</taxon>
        <taxon>Macrostomum</taxon>
    </lineage>
</organism>
<feature type="compositionally biased region" description="Low complexity" evidence="5">
    <location>
        <begin position="260"/>
        <end position="277"/>
    </location>
</feature>
<dbReference type="PANTHER" id="PTHR13800">
    <property type="entry name" value="TRANSIENT RECEPTOR POTENTIAL CATION CHANNEL, SUBFAMILY M, MEMBER 6"/>
    <property type="match status" value="1"/>
</dbReference>
<dbReference type="PANTHER" id="PTHR13800:SF12">
    <property type="entry name" value="TRANSIENT RECEPTOR POTENTIAL CATION CHANNEL SUBFAMILY M MEMBER-LIKE 2"/>
    <property type="match status" value="1"/>
</dbReference>